<name>A0ABT9D3L0_9MOLU</name>
<dbReference type="RefSeq" id="WP_304514191.1">
    <property type="nucleotide sequence ID" value="NZ_JAOSIQ010000004.1"/>
</dbReference>
<dbReference type="InterPro" id="IPR009068">
    <property type="entry name" value="uS15_NS1_RNA-bd_sf"/>
</dbReference>
<dbReference type="Gene3D" id="1.10.287.10">
    <property type="entry name" value="S15/NS1, RNA-binding"/>
    <property type="match status" value="1"/>
</dbReference>
<dbReference type="Proteomes" id="UP001170683">
    <property type="component" value="Unassembled WGS sequence"/>
</dbReference>
<gene>
    <name evidence="1" type="ORF">OC701_00650</name>
</gene>
<comment type="caution">
    <text evidence="1">The sequence shown here is derived from an EMBL/GenBank/DDBJ whole genome shotgun (WGS) entry which is preliminary data.</text>
</comment>
<evidence type="ECO:0000313" key="2">
    <source>
        <dbReference type="Proteomes" id="UP001170683"/>
    </source>
</evidence>
<organism evidence="1 2">
    <name type="scientific">Candidatus Phytoplasma bonamiae</name>
    <dbReference type="NCBI Taxonomy" id="2982626"/>
    <lineage>
        <taxon>Bacteria</taxon>
        <taxon>Bacillati</taxon>
        <taxon>Mycoplasmatota</taxon>
        <taxon>Mollicutes</taxon>
        <taxon>Acholeplasmatales</taxon>
        <taxon>Acholeplasmataceae</taxon>
        <taxon>Candidatus Phytoplasma</taxon>
        <taxon>16SrII (Peanut WB group)</taxon>
    </lineage>
</organism>
<protein>
    <recommendedName>
        <fullName evidence="3">30S ribosomal protein S15</fullName>
    </recommendedName>
</protein>
<accession>A0ABT9D3L0</accession>
<evidence type="ECO:0008006" key="3">
    <source>
        <dbReference type="Google" id="ProtNLM"/>
    </source>
</evidence>
<dbReference type="EMBL" id="JAOSIQ010000004">
    <property type="protein sequence ID" value="MDO8063984.1"/>
    <property type="molecule type" value="Genomic_DNA"/>
</dbReference>
<dbReference type="SUPFAM" id="SSF47060">
    <property type="entry name" value="S15/NS1 RNA-binding domain"/>
    <property type="match status" value="1"/>
</dbReference>
<sequence>MALNKEQKKKIVEQYDANLINTGSNKVQFNLLTADIEILSYHIGRQRGLNFVLFNQ</sequence>
<proteinExistence type="predicted"/>
<reference evidence="1 2" key="1">
    <citation type="journal article" date="2023" name="Int. J. Syst. Evol. Microbiol.">
        <title>The observation of taxonomic boundaries for the 16SrII and 16SrXXV phytoplasmas using genome-based delimitation.</title>
        <authorList>
            <person name="Rodrigues Jardim B."/>
            <person name="Tran-Nguyen L.T.T."/>
            <person name="Gambley C."/>
            <person name="Al-Sadi A.M."/>
            <person name="Al-Subhi A.M."/>
            <person name="Foissac X."/>
            <person name="Salar P."/>
            <person name="Cai H."/>
            <person name="Yang J.Y."/>
            <person name="Davis R."/>
            <person name="Jones L."/>
            <person name="Rodoni B."/>
            <person name="Constable F.E."/>
        </authorList>
    </citation>
    <scope>NUCLEOTIDE SEQUENCE [LARGE SCALE GENOMIC DNA]</scope>
    <source>
        <strain evidence="1">BAWM-225</strain>
    </source>
</reference>
<evidence type="ECO:0000313" key="1">
    <source>
        <dbReference type="EMBL" id="MDO8063984.1"/>
    </source>
</evidence>
<keyword evidence="2" id="KW-1185">Reference proteome</keyword>